<dbReference type="EC" id="2.7.13.3" evidence="2"/>
<sequence length="677" mass="73454">MPSTDPPSSSPLPSREVLARWRRAAESARDGLWEIWPADGQAWFSERFGTLLGHGPGEGPPDFAALKQRIHPEDLPLWDHAWQAAVSMGAPMLLQLRLRDADGGWRWVLWRGRCWLDADGRTEVIAGSLGDVHDEKLSRLAMERLVAERTAGLAQALDAAERGQAAARHAEQAQARFLAHMSHELRTPLAGMLGLVDLARRTTQDAPLKRYLEVAMQSGQALQRTIDQVLDLTRLNDGDWPLKDEAFDIAEQCAEALRGVMPLVRDKGLSVRFDWVGEPTWVMGDVLSLRQIVANLVGNAAKFTAQGFIALNGRLSAVPADPAQLRVEIDIVDTGPGIATDRVASIFDDFVQGDASLSRAHGGTGLGLTIARMLARRLGGDIAVRTVAGEGSVFTLTLTLPGAPEPEPLPDPPPGYAWLLYRQPAIGEWLQRRLERLGWRCDILAGIPAAMAQAQQLPPDRRPALVVAAEHVLGDAAELDALRQALPEARVSLLIRPDWDQPALEARAQALGMRLDVMPLTPRDLRLLTQPLATAAVPAAVAATAPAIADRHVLVVEDNAINRLIAEEFLRTLGVPVRSVEDGAQALQACADDPPALVLMDLQMPVMDGLAATRALCERQRNGALPAFPIVALTAHARAADADACRDAGMQGYLTKPLLLDTLRAELARWWPDMVSS</sequence>
<dbReference type="InterPro" id="IPR011006">
    <property type="entry name" value="CheY-like_superfamily"/>
</dbReference>
<evidence type="ECO:0000256" key="2">
    <source>
        <dbReference type="ARBA" id="ARBA00012438"/>
    </source>
</evidence>
<keyword evidence="8" id="KW-0808">Transferase</keyword>
<feature type="modified residue" description="4-aspartylphosphate" evidence="4">
    <location>
        <position position="601"/>
    </location>
</feature>
<dbReference type="InterPro" id="IPR004358">
    <property type="entry name" value="Sig_transdc_His_kin-like_C"/>
</dbReference>
<name>A0A3S2U2T7_9BURK</name>
<evidence type="ECO:0000313" key="8">
    <source>
        <dbReference type="EMBL" id="RVT51403.1"/>
    </source>
</evidence>
<dbReference type="CDD" id="cd16922">
    <property type="entry name" value="HATPase_EvgS-ArcB-TorS-like"/>
    <property type="match status" value="1"/>
</dbReference>
<dbReference type="InterPro" id="IPR013655">
    <property type="entry name" value="PAS_fold_3"/>
</dbReference>
<protein>
    <recommendedName>
        <fullName evidence="2">histidine kinase</fullName>
        <ecNumber evidence="2">2.7.13.3</ecNumber>
    </recommendedName>
</protein>
<dbReference type="InterPro" id="IPR003594">
    <property type="entry name" value="HATPase_dom"/>
</dbReference>
<keyword evidence="3 4" id="KW-0597">Phosphoprotein</keyword>
<dbReference type="CDD" id="cd17546">
    <property type="entry name" value="REC_hyHK_CKI1_RcsC-like"/>
    <property type="match status" value="1"/>
</dbReference>
<dbReference type="InterPro" id="IPR001789">
    <property type="entry name" value="Sig_transdc_resp-reg_receiver"/>
</dbReference>
<dbReference type="InterPro" id="IPR036097">
    <property type="entry name" value="HisK_dim/P_sf"/>
</dbReference>
<gene>
    <name evidence="8" type="ORF">ENE75_11250</name>
</gene>
<evidence type="ECO:0000256" key="3">
    <source>
        <dbReference type="ARBA" id="ARBA00022553"/>
    </source>
</evidence>
<dbReference type="Pfam" id="PF00512">
    <property type="entry name" value="HisKA"/>
    <property type="match status" value="1"/>
</dbReference>
<dbReference type="Gene3D" id="3.30.450.20">
    <property type="entry name" value="PAS domain"/>
    <property type="match status" value="1"/>
</dbReference>
<organism evidence="8 9">
    <name type="scientific">Rubrivivax albus</name>
    <dbReference type="NCBI Taxonomy" id="2499835"/>
    <lineage>
        <taxon>Bacteria</taxon>
        <taxon>Pseudomonadati</taxon>
        <taxon>Pseudomonadota</taxon>
        <taxon>Betaproteobacteria</taxon>
        <taxon>Burkholderiales</taxon>
        <taxon>Sphaerotilaceae</taxon>
        <taxon>Rubrivivax</taxon>
    </lineage>
</organism>
<feature type="domain" description="PAC" evidence="7">
    <location>
        <begin position="92"/>
        <end position="144"/>
    </location>
</feature>
<dbReference type="SUPFAM" id="SSF55874">
    <property type="entry name" value="ATPase domain of HSP90 chaperone/DNA topoisomerase II/histidine kinase"/>
    <property type="match status" value="1"/>
</dbReference>
<dbReference type="Pfam" id="PF00072">
    <property type="entry name" value="Response_reg"/>
    <property type="match status" value="1"/>
</dbReference>
<proteinExistence type="predicted"/>
<dbReference type="SUPFAM" id="SSF55785">
    <property type="entry name" value="PYP-like sensor domain (PAS domain)"/>
    <property type="match status" value="1"/>
</dbReference>
<dbReference type="GO" id="GO:0000155">
    <property type="term" value="F:phosphorelay sensor kinase activity"/>
    <property type="evidence" value="ECO:0007669"/>
    <property type="project" value="InterPro"/>
</dbReference>
<comment type="caution">
    <text evidence="8">The sequence shown here is derived from an EMBL/GenBank/DDBJ whole genome shotgun (WGS) entry which is preliminary data.</text>
</comment>
<dbReference type="PANTHER" id="PTHR45339:SF5">
    <property type="entry name" value="HISTIDINE KINASE"/>
    <property type="match status" value="1"/>
</dbReference>
<dbReference type="InterPro" id="IPR035965">
    <property type="entry name" value="PAS-like_dom_sf"/>
</dbReference>
<keyword evidence="8" id="KW-0418">Kinase</keyword>
<evidence type="ECO:0000259" key="7">
    <source>
        <dbReference type="PROSITE" id="PS50113"/>
    </source>
</evidence>
<dbReference type="SMART" id="SM00388">
    <property type="entry name" value="HisKA"/>
    <property type="match status" value="1"/>
</dbReference>
<dbReference type="Pfam" id="PF02518">
    <property type="entry name" value="HATPase_c"/>
    <property type="match status" value="1"/>
</dbReference>
<dbReference type="InterPro" id="IPR000700">
    <property type="entry name" value="PAS-assoc_C"/>
</dbReference>
<dbReference type="Pfam" id="PF08447">
    <property type="entry name" value="PAS_3"/>
    <property type="match status" value="1"/>
</dbReference>
<dbReference type="PROSITE" id="PS50110">
    <property type="entry name" value="RESPONSE_REGULATORY"/>
    <property type="match status" value="1"/>
</dbReference>
<keyword evidence="9" id="KW-1185">Reference proteome</keyword>
<dbReference type="EMBL" id="SACT01000003">
    <property type="protein sequence ID" value="RVT51403.1"/>
    <property type="molecule type" value="Genomic_DNA"/>
</dbReference>
<feature type="domain" description="Histidine kinase" evidence="5">
    <location>
        <begin position="180"/>
        <end position="402"/>
    </location>
</feature>
<dbReference type="Gene3D" id="3.30.565.10">
    <property type="entry name" value="Histidine kinase-like ATPase, C-terminal domain"/>
    <property type="match status" value="1"/>
</dbReference>
<comment type="catalytic activity">
    <reaction evidence="1">
        <text>ATP + protein L-histidine = ADP + protein N-phospho-L-histidine.</text>
        <dbReference type="EC" id="2.7.13.3"/>
    </reaction>
</comment>
<dbReference type="CDD" id="cd00082">
    <property type="entry name" value="HisKA"/>
    <property type="match status" value="1"/>
</dbReference>
<dbReference type="SUPFAM" id="SSF47384">
    <property type="entry name" value="Homodimeric domain of signal transducing histidine kinase"/>
    <property type="match status" value="1"/>
</dbReference>
<evidence type="ECO:0000256" key="1">
    <source>
        <dbReference type="ARBA" id="ARBA00000085"/>
    </source>
</evidence>
<accession>A0A3S2U2T7</accession>
<dbReference type="PRINTS" id="PR00344">
    <property type="entry name" value="BCTRLSENSOR"/>
</dbReference>
<dbReference type="Proteomes" id="UP000288178">
    <property type="component" value="Unassembled WGS sequence"/>
</dbReference>
<dbReference type="InterPro" id="IPR003661">
    <property type="entry name" value="HisK_dim/P_dom"/>
</dbReference>
<dbReference type="Gene3D" id="3.40.50.2300">
    <property type="match status" value="1"/>
</dbReference>
<evidence type="ECO:0000259" key="6">
    <source>
        <dbReference type="PROSITE" id="PS50110"/>
    </source>
</evidence>
<dbReference type="PANTHER" id="PTHR45339">
    <property type="entry name" value="HYBRID SIGNAL TRANSDUCTION HISTIDINE KINASE J"/>
    <property type="match status" value="1"/>
</dbReference>
<dbReference type="InterPro" id="IPR005467">
    <property type="entry name" value="His_kinase_dom"/>
</dbReference>
<evidence type="ECO:0000256" key="4">
    <source>
        <dbReference type="PROSITE-ProRule" id="PRU00169"/>
    </source>
</evidence>
<dbReference type="AlphaFoldDB" id="A0A3S2U2T7"/>
<dbReference type="PROSITE" id="PS50113">
    <property type="entry name" value="PAC"/>
    <property type="match status" value="1"/>
</dbReference>
<dbReference type="SMART" id="SM00387">
    <property type="entry name" value="HATPase_c"/>
    <property type="match status" value="1"/>
</dbReference>
<dbReference type="InterPro" id="IPR000014">
    <property type="entry name" value="PAS"/>
</dbReference>
<dbReference type="Gene3D" id="1.10.287.130">
    <property type="match status" value="1"/>
</dbReference>
<dbReference type="InterPro" id="IPR036890">
    <property type="entry name" value="HATPase_C_sf"/>
</dbReference>
<evidence type="ECO:0000313" key="9">
    <source>
        <dbReference type="Proteomes" id="UP000288178"/>
    </source>
</evidence>
<dbReference type="CDD" id="cd00130">
    <property type="entry name" value="PAS"/>
    <property type="match status" value="1"/>
</dbReference>
<feature type="domain" description="Response regulatory" evidence="6">
    <location>
        <begin position="552"/>
        <end position="671"/>
    </location>
</feature>
<dbReference type="PROSITE" id="PS50109">
    <property type="entry name" value="HIS_KIN"/>
    <property type="match status" value="1"/>
</dbReference>
<reference evidence="8 9" key="1">
    <citation type="submission" date="2019-01" db="EMBL/GenBank/DDBJ databases">
        <authorList>
            <person name="Chen W.-M."/>
        </authorList>
    </citation>
    <scope>NUCLEOTIDE SEQUENCE [LARGE SCALE GENOMIC DNA]</scope>
    <source>
        <strain evidence="8 9">ICH-3</strain>
    </source>
</reference>
<dbReference type="SUPFAM" id="SSF52172">
    <property type="entry name" value="CheY-like"/>
    <property type="match status" value="1"/>
</dbReference>
<evidence type="ECO:0000259" key="5">
    <source>
        <dbReference type="PROSITE" id="PS50109"/>
    </source>
</evidence>
<dbReference type="SMART" id="SM00448">
    <property type="entry name" value="REC"/>
    <property type="match status" value="1"/>
</dbReference>